<keyword evidence="1" id="KW-0472">Membrane</keyword>
<feature type="transmembrane region" description="Helical" evidence="1">
    <location>
        <begin position="191"/>
        <end position="209"/>
    </location>
</feature>
<keyword evidence="1" id="KW-0812">Transmembrane</keyword>
<dbReference type="Gene3D" id="3.40.50.1820">
    <property type="entry name" value="alpha/beta hydrolase"/>
    <property type="match status" value="1"/>
</dbReference>
<evidence type="ECO:0000256" key="1">
    <source>
        <dbReference type="SAM" id="Phobius"/>
    </source>
</evidence>
<feature type="transmembrane region" description="Helical" evidence="1">
    <location>
        <begin position="221"/>
        <end position="243"/>
    </location>
</feature>
<protein>
    <recommendedName>
        <fullName evidence="4">Alpha/beta hydrolase family protein</fullName>
    </recommendedName>
</protein>
<dbReference type="SUPFAM" id="SSF53474">
    <property type="entry name" value="alpha/beta-Hydrolases"/>
    <property type="match status" value="1"/>
</dbReference>
<name>A0A1C5J7C9_9ACTN</name>
<accession>A0A1C5J7C9</accession>
<reference evidence="3" key="1">
    <citation type="submission" date="2016-06" db="EMBL/GenBank/DDBJ databases">
        <authorList>
            <person name="Varghese N."/>
            <person name="Submissions Spin"/>
        </authorList>
    </citation>
    <scope>NUCLEOTIDE SEQUENCE [LARGE SCALE GENOMIC DNA]</scope>
    <source>
        <strain evidence="3">DSM 45647</strain>
    </source>
</reference>
<feature type="transmembrane region" description="Helical" evidence="1">
    <location>
        <begin position="63"/>
        <end position="89"/>
    </location>
</feature>
<keyword evidence="1" id="KW-1133">Transmembrane helix</keyword>
<feature type="transmembrane region" description="Helical" evidence="1">
    <location>
        <begin position="131"/>
        <end position="149"/>
    </location>
</feature>
<evidence type="ECO:0000313" key="2">
    <source>
        <dbReference type="EMBL" id="SCG66423.1"/>
    </source>
</evidence>
<proteinExistence type="predicted"/>
<sequence>MSHPRGRLLGLVALAATVPVLQNVLFLMLDFQSAEGLSPQGSAVWPYDSYNDMRWLLVYHSTWQAYAVGLVVAVVLRGLLSAALVSLAWPAGSPRPARRRILLRNLGLAALTAVIVSPFAALAVAAGVVSLSWFVFAAVAPMLLLAPFLQRAAVGPGWWRGLPSAALVGWSLLDFVVITIAGAVVWRVPGWWTLLVAALAGAVNGLLWNRTVRAAVLPARVHWARVPVAPFVVALALAIPLTAQVVTSSPAYQVGVFRPLLLDRRLPASVPYAVIVLGPHNSRYDGRPAVDPVVETFSYAGRDTAGRPKPYVSRDTHRSLDSSSDLLDQQVRALHARTGRPVALLGESEGAMVGRTYLRDHPSSPVKALLMFSPLVRAARVYYPPEDAAAGWGIAPGWQLRGIFALAARLSGGSDSPDEPFIRSLMENAPFYRFQTMCPVPGVRVIAFLPTVSATELPPGPYTRIPVYEVPALHGGLLGQQMITDRAIDFLSGDNLQSKRREYGTFQLLGAAWQVPALAVTINPVWRGHVSPGPPFSRGRLCGK</sequence>
<dbReference type="AlphaFoldDB" id="A0A1C5J7C9"/>
<feature type="transmembrane region" description="Helical" evidence="1">
    <location>
        <begin position="161"/>
        <end position="185"/>
    </location>
</feature>
<evidence type="ECO:0000313" key="3">
    <source>
        <dbReference type="Proteomes" id="UP000199360"/>
    </source>
</evidence>
<keyword evidence="3" id="KW-1185">Reference proteome</keyword>
<feature type="transmembrane region" description="Helical" evidence="1">
    <location>
        <begin position="101"/>
        <end position="125"/>
    </location>
</feature>
<dbReference type="InterPro" id="IPR029058">
    <property type="entry name" value="AB_hydrolase_fold"/>
</dbReference>
<dbReference type="RefSeq" id="WP_245716453.1">
    <property type="nucleotide sequence ID" value="NZ_FMDM01000009.1"/>
</dbReference>
<dbReference type="EMBL" id="FMDM01000009">
    <property type="protein sequence ID" value="SCG66423.1"/>
    <property type="molecule type" value="Genomic_DNA"/>
</dbReference>
<dbReference type="Proteomes" id="UP000199360">
    <property type="component" value="Unassembled WGS sequence"/>
</dbReference>
<gene>
    <name evidence="2" type="ORF">GA0070213_109128</name>
</gene>
<organism evidence="2 3">
    <name type="scientific">Micromonospora humi</name>
    <dbReference type="NCBI Taxonomy" id="745366"/>
    <lineage>
        <taxon>Bacteria</taxon>
        <taxon>Bacillati</taxon>
        <taxon>Actinomycetota</taxon>
        <taxon>Actinomycetes</taxon>
        <taxon>Micromonosporales</taxon>
        <taxon>Micromonosporaceae</taxon>
        <taxon>Micromonospora</taxon>
    </lineage>
</organism>
<dbReference type="STRING" id="745366.GA0070213_109128"/>
<evidence type="ECO:0008006" key="4">
    <source>
        <dbReference type="Google" id="ProtNLM"/>
    </source>
</evidence>